<evidence type="ECO:0000256" key="4">
    <source>
        <dbReference type="SAM" id="MobiDB-lite"/>
    </source>
</evidence>
<dbReference type="InterPro" id="IPR006143">
    <property type="entry name" value="RND_pump_MFP"/>
</dbReference>
<dbReference type="Gene3D" id="1.10.287.470">
    <property type="entry name" value="Helix hairpin bin"/>
    <property type="match status" value="1"/>
</dbReference>
<dbReference type="PROSITE" id="PS51257">
    <property type="entry name" value="PROKAR_LIPOPROTEIN"/>
    <property type="match status" value="1"/>
</dbReference>
<dbReference type="EMBL" id="JAWRCP010000001">
    <property type="protein sequence ID" value="MDW6092125.1"/>
    <property type="molecule type" value="Genomic_DNA"/>
</dbReference>
<dbReference type="NCBIfam" id="TIGR01730">
    <property type="entry name" value="RND_mfp"/>
    <property type="match status" value="1"/>
</dbReference>
<evidence type="ECO:0000313" key="10">
    <source>
        <dbReference type="Proteomes" id="UP001279860"/>
    </source>
</evidence>
<dbReference type="Gene3D" id="2.40.50.100">
    <property type="match status" value="1"/>
</dbReference>
<dbReference type="InterPro" id="IPR058627">
    <property type="entry name" value="MdtA-like_C"/>
</dbReference>
<feature type="coiled-coil region" evidence="3">
    <location>
        <begin position="121"/>
        <end position="184"/>
    </location>
</feature>
<dbReference type="Pfam" id="PF25944">
    <property type="entry name" value="Beta-barrel_RND"/>
    <property type="match status" value="1"/>
</dbReference>
<name>A0ABU4IRY2_9VIBR</name>
<dbReference type="RefSeq" id="WP_318584533.1">
    <property type="nucleotide sequence ID" value="NZ_JAWRCP010000001.1"/>
</dbReference>
<dbReference type="InterPro" id="IPR058624">
    <property type="entry name" value="MdtA-like_HH"/>
</dbReference>
<comment type="subcellular location">
    <subcellularLocation>
        <location evidence="1">Cell inner membrane</location>
        <topology evidence="1">Lipid-anchor</topology>
    </subcellularLocation>
</comment>
<dbReference type="Gene3D" id="2.40.420.20">
    <property type="match status" value="1"/>
</dbReference>
<evidence type="ECO:0000259" key="8">
    <source>
        <dbReference type="Pfam" id="PF25967"/>
    </source>
</evidence>
<feature type="domain" description="Multidrug resistance protein MdtA-like C-terminal permuted SH3" evidence="8">
    <location>
        <begin position="326"/>
        <end position="384"/>
    </location>
</feature>
<feature type="domain" description="Multidrug resistance protein MdtA-like barrel-sandwich hybrid" evidence="6">
    <location>
        <begin position="80"/>
        <end position="221"/>
    </location>
</feature>
<evidence type="ECO:0000256" key="2">
    <source>
        <dbReference type="ARBA" id="ARBA00009477"/>
    </source>
</evidence>
<comment type="similarity">
    <text evidence="2">Belongs to the membrane fusion protein (MFP) (TC 8.A.1) family.</text>
</comment>
<evidence type="ECO:0000259" key="6">
    <source>
        <dbReference type="Pfam" id="PF25917"/>
    </source>
</evidence>
<dbReference type="Gene3D" id="2.40.30.170">
    <property type="match status" value="1"/>
</dbReference>
<dbReference type="Pfam" id="PF25917">
    <property type="entry name" value="BSH_RND"/>
    <property type="match status" value="1"/>
</dbReference>
<keyword evidence="3" id="KW-0175">Coiled coil</keyword>
<organism evidence="9 10">
    <name type="scientific">Vibrio rhizosphaerae</name>
    <dbReference type="NCBI Taxonomy" id="398736"/>
    <lineage>
        <taxon>Bacteria</taxon>
        <taxon>Pseudomonadati</taxon>
        <taxon>Pseudomonadota</taxon>
        <taxon>Gammaproteobacteria</taxon>
        <taxon>Vibrionales</taxon>
        <taxon>Vibrionaceae</taxon>
        <taxon>Vibrio</taxon>
    </lineage>
</organism>
<evidence type="ECO:0000259" key="7">
    <source>
        <dbReference type="Pfam" id="PF25944"/>
    </source>
</evidence>
<protein>
    <submittedName>
        <fullName evidence="9">Efflux RND transporter periplasmic adaptor subunit</fullName>
    </submittedName>
</protein>
<proteinExistence type="inferred from homology"/>
<accession>A0ABU4IRY2</accession>
<comment type="caution">
    <text evidence="9">The sequence shown here is derived from an EMBL/GenBank/DDBJ whole genome shotgun (WGS) entry which is preliminary data.</text>
</comment>
<dbReference type="SUPFAM" id="SSF111369">
    <property type="entry name" value="HlyD-like secretion proteins"/>
    <property type="match status" value="1"/>
</dbReference>
<dbReference type="Pfam" id="PF25876">
    <property type="entry name" value="HH_MFP_RND"/>
    <property type="match status" value="1"/>
</dbReference>
<dbReference type="PANTHER" id="PTHR30158">
    <property type="entry name" value="ACRA/E-RELATED COMPONENT OF DRUG EFFLUX TRANSPORTER"/>
    <property type="match status" value="1"/>
</dbReference>
<reference evidence="9 10" key="1">
    <citation type="submission" date="2023-11" db="EMBL/GenBank/DDBJ databases">
        <title>Plant-associative lifestyle of Vibrio porteresiae and its evolutionary dynamics.</title>
        <authorList>
            <person name="Rameshkumar N."/>
            <person name="Kirti K."/>
        </authorList>
    </citation>
    <scope>NUCLEOTIDE SEQUENCE [LARGE SCALE GENOMIC DNA]</scope>
    <source>
        <strain evidence="9 10">MSSRF7</strain>
    </source>
</reference>
<feature type="domain" description="Multidrug resistance protein MdtA-like beta-barrel" evidence="7">
    <location>
        <begin position="256"/>
        <end position="318"/>
    </location>
</feature>
<evidence type="ECO:0000256" key="3">
    <source>
        <dbReference type="SAM" id="Coils"/>
    </source>
</evidence>
<dbReference type="Proteomes" id="UP001279860">
    <property type="component" value="Unassembled WGS sequence"/>
</dbReference>
<dbReference type="PANTHER" id="PTHR30158:SF3">
    <property type="entry name" value="MULTIDRUG EFFLUX PUMP SUBUNIT ACRA-RELATED"/>
    <property type="match status" value="1"/>
</dbReference>
<dbReference type="InterPro" id="IPR058625">
    <property type="entry name" value="MdtA-like_BSH"/>
</dbReference>
<gene>
    <name evidence="9" type="ORF">SBX64_06160</name>
</gene>
<dbReference type="Pfam" id="PF25967">
    <property type="entry name" value="RND-MFP_C"/>
    <property type="match status" value="1"/>
</dbReference>
<keyword evidence="10" id="KW-1185">Reference proteome</keyword>
<sequence length="404" mass="44052">MKKINICARGRLHILAVLFLVGCQPSDTVRQESSRPVGASADASEETDTSQAEPFVSTLAVQPTPLDVFEDLPARVTAFRVAEIRPQISAMVQHRLFQQGTEVKAGDSLYQLDPAPFQADVATARATLQKAQVTLKRARDKAAYLKPLAEADAISQQEYDDAVLQRAQARADVAQAEAMLFRRELDLNYTRVTAPISGRIDQTLVTEGALVSRADTAPMTRIQQIEQVFVDIRRPASSLASSREALATTTASSALTEQSDARGRIEILRSNGQPYPLQGQLLFSGINIDTGTGDVLLRVLVDNKQRLLLPGMFVKARVLHSHFARALTIPQQAVVHIGGLPHLWLIDSEQHAVLKAVQLGALVKGQYHVTAGLQAGDAVVVAGKERLRDGITVHQRPWQAPLPR</sequence>
<evidence type="ECO:0000259" key="5">
    <source>
        <dbReference type="Pfam" id="PF25876"/>
    </source>
</evidence>
<feature type="region of interest" description="Disordered" evidence="4">
    <location>
        <begin position="28"/>
        <end position="54"/>
    </location>
</feature>
<evidence type="ECO:0000313" key="9">
    <source>
        <dbReference type="EMBL" id="MDW6092125.1"/>
    </source>
</evidence>
<feature type="domain" description="Multidrug resistance protein MdtA-like alpha-helical hairpin" evidence="5">
    <location>
        <begin position="122"/>
        <end position="190"/>
    </location>
</feature>
<evidence type="ECO:0000256" key="1">
    <source>
        <dbReference type="ARBA" id="ARBA00004519"/>
    </source>
</evidence>
<dbReference type="InterPro" id="IPR058626">
    <property type="entry name" value="MdtA-like_b-barrel"/>
</dbReference>